<name>A0A3P8C5H4_9TREM</name>
<feature type="non-terminal residue" evidence="2">
    <location>
        <position position="59"/>
    </location>
</feature>
<evidence type="ECO:0000313" key="2">
    <source>
        <dbReference type="EMBL" id="VDP26030.1"/>
    </source>
</evidence>
<reference evidence="2 3" key="1">
    <citation type="submission" date="2018-11" db="EMBL/GenBank/DDBJ databases">
        <authorList>
            <consortium name="Pathogen Informatics"/>
        </authorList>
    </citation>
    <scope>NUCLEOTIDE SEQUENCE [LARGE SCALE GENOMIC DNA]</scope>
    <source>
        <strain>Denwood</strain>
        <strain evidence="3">Zambia</strain>
    </source>
</reference>
<protein>
    <submittedName>
        <fullName evidence="2">Uncharacterized protein</fullName>
    </submittedName>
</protein>
<feature type="region of interest" description="Disordered" evidence="1">
    <location>
        <begin position="1"/>
        <end position="28"/>
    </location>
</feature>
<feature type="compositionally biased region" description="Basic and acidic residues" evidence="1">
    <location>
        <begin position="1"/>
        <end position="21"/>
    </location>
</feature>
<proteinExistence type="predicted"/>
<dbReference type="AlphaFoldDB" id="A0A3P8C5H4"/>
<dbReference type="Proteomes" id="UP000269396">
    <property type="component" value="Unassembled WGS sequence"/>
</dbReference>
<evidence type="ECO:0000256" key="1">
    <source>
        <dbReference type="SAM" id="MobiDB-lite"/>
    </source>
</evidence>
<gene>
    <name evidence="2" type="ORF">SMTD_LOCUS4932</name>
</gene>
<sequence>MTVRRCDSSKVFHPDNQHDSDAAFPQGGVGLEKVNPKNAHRIIPRISVSGGTVSTITKL</sequence>
<dbReference type="EMBL" id="UZAL01026784">
    <property type="protein sequence ID" value="VDP26030.1"/>
    <property type="molecule type" value="Genomic_DNA"/>
</dbReference>
<keyword evidence="3" id="KW-1185">Reference proteome</keyword>
<evidence type="ECO:0000313" key="3">
    <source>
        <dbReference type="Proteomes" id="UP000269396"/>
    </source>
</evidence>
<accession>A0A3P8C5H4</accession>
<organism evidence="2 3">
    <name type="scientific">Schistosoma mattheei</name>
    <dbReference type="NCBI Taxonomy" id="31246"/>
    <lineage>
        <taxon>Eukaryota</taxon>
        <taxon>Metazoa</taxon>
        <taxon>Spiralia</taxon>
        <taxon>Lophotrochozoa</taxon>
        <taxon>Platyhelminthes</taxon>
        <taxon>Trematoda</taxon>
        <taxon>Digenea</taxon>
        <taxon>Strigeidida</taxon>
        <taxon>Schistosomatoidea</taxon>
        <taxon>Schistosomatidae</taxon>
        <taxon>Schistosoma</taxon>
    </lineage>
</organism>